<evidence type="ECO:0000313" key="2">
    <source>
        <dbReference type="Proteomes" id="UP000007842"/>
    </source>
</evidence>
<dbReference type="EMBL" id="CP003219">
    <property type="protein sequence ID" value="AEW94079.1"/>
    <property type="molecule type" value="Genomic_DNA"/>
</dbReference>
<name>F8JQZ2_STREN</name>
<organism evidence="1 2">
    <name type="scientific">Streptantibioticus cattleyicolor (strain ATCC 35852 / DSM 46488 / JCM 4925 / NBRC 14057 / NRRL 8057)</name>
    <name type="common">Streptomyces cattleya</name>
    <dbReference type="NCBI Taxonomy" id="1003195"/>
    <lineage>
        <taxon>Bacteria</taxon>
        <taxon>Bacillati</taxon>
        <taxon>Actinomycetota</taxon>
        <taxon>Actinomycetes</taxon>
        <taxon>Kitasatosporales</taxon>
        <taxon>Streptomycetaceae</taxon>
        <taxon>Streptantibioticus</taxon>
    </lineage>
</organism>
<dbReference type="PATRIC" id="fig|1003195.29.peg.1713"/>
<dbReference type="eggNOG" id="ENOG5032MYY">
    <property type="taxonomic scope" value="Bacteria"/>
</dbReference>
<sequence>MWRNLQTGQVVTETRTETLNTLRNYVFGQCLNYNFAGAGVVLAGQIWRTYKNQSKRVY</sequence>
<evidence type="ECO:0000313" key="1">
    <source>
        <dbReference type="EMBL" id="AEW94079.1"/>
    </source>
</evidence>
<proteinExistence type="predicted"/>
<dbReference type="HOGENOM" id="CLU_2977200_0_0_11"/>
<dbReference type="KEGG" id="sct:SCAT_1710"/>
<reference evidence="2" key="1">
    <citation type="submission" date="2011-12" db="EMBL/GenBank/DDBJ databases">
        <title>Complete genome sequence of Streptomyces cattleya strain DSM 46488.</title>
        <authorList>
            <person name="Ou H.-Y."/>
            <person name="Li P."/>
            <person name="Zhao C."/>
            <person name="O'Hagan D."/>
            <person name="Deng Z."/>
        </authorList>
    </citation>
    <scope>NUCLEOTIDE SEQUENCE [LARGE SCALE GENOMIC DNA]</scope>
    <source>
        <strain evidence="2">ATCC 35852 / DSM 46488 / JCM 4925 / NBRC 14057 / NRRL 8057</strain>
    </source>
</reference>
<protein>
    <submittedName>
        <fullName evidence="1">Uncharacterized protein</fullName>
    </submittedName>
</protein>
<dbReference type="KEGG" id="scy:SCATT_17080"/>
<keyword evidence="2" id="KW-1185">Reference proteome</keyword>
<dbReference type="STRING" id="1003195.SCATT_17080"/>
<gene>
    <name evidence="1" type="ordered locus">SCATT_17080</name>
</gene>
<accession>G8WP46</accession>
<accession>F8JQZ2</accession>
<dbReference type="Proteomes" id="UP000007842">
    <property type="component" value="Chromosome"/>
</dbReference>
<dbReference type="AlphaFoldDB" id="F8JQZ2"/>